<dbReference type="Pfam" id="PF00293">
    <property type="entry name" value="NUDIX"/>
    <property type="match status" value="1"/>
</dbReference>
<evidence type="ECO:0000313" key="3">
    <source>
        <dbReference type="Proteomes" id="UP001166286"/>
    </source>
</evidence>
<dbReference type="InterPro" id="IPR015797">
    <property type="entry name" value="NUDIX_hydrolase-like_dom_sf"/>
</dbReference>
<gene>
    <name evidence="2" type="ORF">JMJ35_010280</name>
</gene>
<evidence type="ECO:0000313" key="2">
    <source>
        <dbReference type="EMBL" id="KAK0507242.1"/>
    </source>
</evidence>
<organism evidence="2 3">
    <name type="scientific">Cladonia borealis</name>
    <dbReference type="NCBI Taxonomy" id="184061"/>
    <lineage>
        <taxon>Eukaryota</taxon>
        <taxon>Fungi</taxon>
        <taxon>Dikarya</taxon>
        <taxon>Ascomycota</taxon>
        <taxon>Pezizomycotina</taxon>
        <taxon>Lecanoromycetes</taxon>
        <taxon>OSLEUM clade</taxon>
        <taxon>Lecanoromycetidae</taxon>
        <taxon>Lecanorales</taxon>
        <taxon>Lecanorineae</taxon>
        <taxon>Cladoniaceae</taxon>
        <taxon>Cladonia</taxon>
    </lineage>
</organism>
<dbReference type="InterPro" id="IPR000086">
    <property type="entry name" value="NUDIX_hydrolase_dom"/>
</dbReference>
<keyword evidence="3" id="KW-1185">Reference proteome</keyword>
<dbReference type="PANTHER" id="PTHR43736:SF1">
    <property type="entry name" value="DIHYDRONEOPTERIN TRIPHOSPHATE DIPHOSPHATASE"/>
    <property type="match status" value="1"/>
</dbReference>
<dbReference type="AlphaFoldDB" id="A0AA39QQE4"/>
<proteinExistence type="predicted"/>
<protein>
    <recommendedName>
        <fullName evidence="1">Nudix hydrolase domain-containing protein</fullName>
    </recommendedName>
</protein>
<accession>A0AA39QQE4</accession>
<dbReference type="SUPFAM" id="SSF55811">
    <property type="entry name" value="Nudix"/>
    <property type="match status" value="1"/>
</dbReference>
<evidence type="ECO:0000259" key="1">
    <source>
        <dbReference type="PROSITE" id="PS51462"/>
    </source>
</evidence>
<name>A0AA39QQE4_9LECA</name>
<dbReference type="PROSITE" id="PS51462">
    <property type="entry name" value="NUDIX"/>
    <property type="match status" value="1"/>
</dbReference>
<dbReference type="CDD" id="cd02883">
    <property type="entry name" value="NUDIX_Hydrolase"/>
    <property type="match status" value="1"/>
</dbReference>
<comment type="caution">
    <text evidence="2">The sequence shown here is derived from an EMBL/GenBank/DDBJ whole genome shotgun (WGS) entry which is preliminary data.</text>
</comment>
<dbReference type="EMBL" id="JAFEKC020000024">
    <property type="protein sequence ID" value="KAK0507242.1"/>
    <property type="molecule type" value="Genomic_DNA"/>
</dbReference>
<sequence length="213" mass="23992">MRSSMLNLPINISLTLSESKSAFLSAHLLPSGKPYTSLIVAAAIFQPNAATHKILLLKRSPAEKLFSHHWEIPGGKVDDTDKTIWDALKREVNEETGLAFKESAITYGERGFEWAIGADGKDETLGDDIKDESKMALELNFIVESEELPTEVKLDPEEHLEHLWADEKDVMEMKMTPEMRGVVENAFAILKLRKRFAWASVISELELLEREGK</sequence>
<dbReference type="Gene3D" id="3.90.79.10">
    <property type="entry name" value="Nucleoside Triphosphate Pyrophosphohydrolase"/>
    <property type="match status" value="1"/>
</dbReference>
<dbReference type="Proteomes" id="UP001166286">
    <property type="component" value="Unassembled WGS sequence"/>
</dbReference>
<reference evidence="2" key="1">
    <citation type="submission" date="2023-03" db="EMBL/GenBank/DDBJ databases">
        <title>Complete genome of Cladonia borealis.</title>
        <authorList>
            <person name="Park H."/>
        </authorList>
    </citation>
    <scope>NUCLEOTIDE SEQUENCE</scope>
    <source>
        <strain evidence="2">ANT050790</strain>
    </source>
</reference>
<dbReference type="PANTHER" id="PTHR43736">
    <property type="entry name" value="ADP-RIBOSE PYROPHOSPHATASE"/>
    <property type="match status" value="1"/>
</dbReference>
<feature type="domain" description="Nudix hydrolase" evidence="1">
    <location>
        <begin position="35"/>
        <end position="187"/>
    </location>
</feature>